<evidence type="ECO:0000256" key="1">
    <source>
        <dbReference type="SAM" id="MobiDB-lite"/>
    </source>
</evidence>
<feature type="compositionally biased region" description="Polar residues" evidence="1">
    <location>
        <begin position="74"/>
        <end position="84"/>
    </location>
</feature>
<dbReference type="RefSeq" id="WP_046153916.1">
    <property type="nucleotide sequence ID" value="NZ_CADFGU010000002.1"/>
</dbReference>
<dbReference type="PATRIC" id="fig|28092.6.peg.5042"/>
<evidence type="ECO:0000259" key="2">
    <source>
        <dbReference type="Pfam" id="PF13723"/>
    </source>
</evidence>
<name>A0A0F5JVS1_9BURK</name>
<keyword evidence="4" id="KW-1185">Reference proteome</keyword>
<feature type="domain" description="Beta-ketoacyl synthase-like N-terminal" evidence="2">
    <location>
        <begin position="90"/>
        <end position="257"/>
    </location>
</feature>
<dbReference type="EMBL" id="LAQU01000033">
    <property type="protein sequence ID" value="KKB61724.1"/>
    <property type="molecule type" value="Genomic_DNA"/>
</dbReference>
<evidence type="ECO:0000313" key="3">
    <source>
        <dbReference type="EMBL" id="KKB61724.1"/>
    </source>
</evidence>
<comment type="caution">
    <text evidence="3">The sequence shown here is derived from an EMBL/GenBank/DDBJ whole genome shotgun (WGS) entry which is preliminary data.</text>
</comment>
<dbReference type="Proteomes" id="UP000033618">
    <property type="component" value="Unassembled WGS sequence"/>
</dbReference>
<reference evidence="3 4" key="1">
    <citation type="submission" date="2015-03" db="EMBL/GenBank/DDBJ databases">
        <title>Draft Genome Sequence of Burkholderia andropogonis type strain ICMP2807, isolated from Sorghum bicolor.</title>
        <authorList>
            <person name="Lopes-Santos L."/>
            <person name="Castro D.B."/>
            <person name="Ottoboni L.M."/>
            <person name="Park D."/>
            <person name="Weirc B.S."/>
            <person name="Destefano S.A."/>
        </authorList>
    </citation>
    <scope>NUCLEOTIDE SEQUENCE [LARGE SCALE GENOMIC DNA]</scope>
    <source>
        <strain evidence="3 4">ICMP2807</strain>
    </source>
</reference>
<dbReference type="Pfam" id="PF13723">
    <property type="entry name" value="Ketoacyl-synt_2"/>
    <property type="match status" value="2"/>
</dbReference>
<accession>A0A0F5JVS1</accession>
<organism evidence="3 4">
    <name type="scientific">Robbsia andropogonis</name>
    <dbReference type="NCBI Taxonomy" id="28092"/>
    <lineage>
        <taxon>Bacteria</taxon>
        <taxon>Pseudomonadati</taxon>
        <taxon>Pseudomonadota</taxon>
        <taxon>Betaproteobacteria</taxon>
        <taxon>Burkholderiales</taxon>
        <taxon>Burkholderiaceae</taxon>
        <taxon>Robbsia</taxon>
    </lineage>
</organism>
<proteinExistence type="predicted"/>
<gene>
    <name evidence="3" type="ORF">WM40_21410</name>
</gene>
<evidence type="ECO:0000313" key="4">
    <source>
        <dbReference type="Proteomes" id="UP000033618"/>
    </source>
</evidence>
<dbReference type="AlphaFoldDB" id="A0A0F5JVS1"/>
<feature type="domain" description="Beta-ketoacyl synthase-like N-terminal" evidence="2">
    <location>
        <begin position="13"/>
        <end position="54"/>
    </location>
</feature>
<sequence length="261" mass="27357">MTDLHWTVPVVRWATAPATLSPSTGLDYIDPMLRRRLSNLSRMALVAAVACLRDPAPGDEASTMSGEGAPELPRQQTLHPAVSSTAGAPTGVRMVFASRHGELRRSTDILRAISAGQPVSPTAFSLSVMNAMTGVFSIARHDRSASSAMSAGPETLGYALLEGYAQYVSDPTSPVLVVYADETADPIFGAIQDEVEGGAVAVLISRNGQGYLTCGMVCDGAVPQSATCATQSAALRQVLTHGGAATWRGAACYWTWSWADA</sequence>
<protein>
    <recommendedName>
        <fullName evidence="2">Beta-ketoacyl synthase-like N-terminal domain-containing protein</fullName>
    </recommendedName>
</protein>
<feature type="region of interest" description="Disordered" evidence="1">
    <location>
        <begin position="57"/>
        <end position="84"/>
    </location>
</feature>
<dbReference type="STRING" id="28092.WM40_21410"/>
<dbReference type="InterPro" id="IPR014030">
    <property type="entry name" value="Ketoacyl_synth_N"/>
</dbReference>